<proteinExistence type="predicted"/>
<dbReference type="Pfam" id="PF13671">
    <property type="entry name" value="AAA_33"/>
    <property type="match status" value="1"/>
</dbReference>
<gene>
    <name evidence="1" type="ORF">LOC62_02G002905</name>
</gene>
<evidence type="ECO:0000313" key="1">
    <source>
        <dbReference type="EMBL" id="WOO79381.1"/>
    </source>
</evidence>
<keyword evidence="2" id="KW-1185">Reference proteome</keyword>
<accession>A0AAF0Y7Y1</accession>
<dbReference type="RefSeq" id="XP_062625413.1">
    <property type="nucleotide sequence ID" value="XM_062769429.1"/>
</dbReference>
<evidence type="ECO:0000313" key="2">
    <source>
        <dbReference type="Proteomes" id="UP000827549"/>
    </source>
</evidence>
<reference evidence="1" key="1">
    <citation type="submission" date="2023-10" db="EMBL/GenBank/DDBJ databases">
        <authorList>
            <person name="Noh H."/>
        </authorList>
    </citation>
    <scope>NUCLEOTIDE SEQUENCE</scope>
    <source>
        <strain evidence="1">DUCC4014</strain>
    </source>
</reference>
<protein>
    <submittedName>
        <fullName evidence="1">Uncharacterized protein</fullName>
    </submittedName>
</protein>
<dbReference type="GeneID" id="87806152"/>
<organism evidence="1 2">
    <name type="scientific">Vanrija pseudolonga</name>
    <dbReference type="NCBI Taxonomy" id="143232"/>
    <lineage>
        <taxon>Eukaryota</taxon>
        <taxon>Fungi</taxon>
        <taxon>Dikarya</taxon>
        <taxon>Basidiomycota</taxon>
        <taxon>Agaricomycotina</taxon>
        <taxon>Tremellomycetes</taxon>
        <taxon>Trichosporonales</taxon>
        <taxon>Trichosporonaceae</taxon>
        <taxon>Vanrija</taxon>
    </lineage>
</organism>
<dbReference type="Proteomes" id="UP000827549">
    <property type="component" value="Chromosome 2"/>
</dbReference>
<name>A0AAF0Y7Y1_9TREE</name>
<dbReference type="AlphaFoldDB" id="A0AAF0Y7Y1"/>
<dbReference type="SUPFAM" id="SSF52540">
    <property type="entry name" value="P-loop containing nucleoside triphosphate hydrolases"/>
    <property type="match status" value="1"/>
</dbReference>
<dbReference type="EMBL" id="CP086715">
    <property type="protein sequence ID" value="WOO79381.1"/>
    <property type="molecule type" value="Genomic_DNA"/>
</dbReference>
<sequence>MTPPPRPGKLIVLNGLPAAGKLTLGRALAAESGAILLDNHLLIDPVVAVIPERGAAHYALRRAVAAPIFDALRERLLAGSSALLTACLSDDDVGSGIMADYVAIAGADIPLLWVNAVAPPDVLRARVASEERRRGDKSKLTDVAVLETMLHVTLARPPETHNVRAVELDASGSLEDSVRRLTKIAGLSTLTL</sequence>
<dbReference type="InterPro" id="IPR027417">
    <property type="entry name" value="P-loop_NTPase"/>
</dbReference>
<dbReference type="Gene3D" id="3.40.50.300">
    <property type="entry name" value="P-loop containing nucleotide triphosphate hydrolases"/>
    <property type="match status" value="1"/>
</dbReference>